<name>A0A2V4BQW2_9FLAO</name>
<protein>
    <recommendedName>
        <fullName evidence="4">WAP domain-containing protein</fullName>
    </recommendedName>
</protein>
<evidence type="ECO:0000313" key="2">
    <source>
        <dbReference type="EMBL" id="PXY40922.1"/>
    </source>
</evidence>
<comment type="caution">
    <text evidence="2">The sequence shown here is derived from an EMBL/GenBank/DDBJ whole genome shotgun (WGS) entry which is preliminary data.</text>
</comment>
<gene>
    <name evidence="2" type="ORF">DMB65_10120</name>
</gene>
<evidence type="ECO:0000256" key="1">
    <source>
        <dbReference type="SAM" id="SignalP"/>
    </source>
</evidence>
<dbReference type="AlphaFoldDB" id="A0A2V4BQW2"/>
<sequence>MKILITFLSLVVLFLSTVPCSAYSKHSECNVEKNCKNDSHDCGNDCNGKCSPFYSCGSCIGFTIAQSSLLISQELEFTTNEVLQPKFYNKFVDSSFICKIWQPPKIT</sequence>
<keyword evidence="1" id="KW-0732">Signal</keyword>
<dbReference type="Proteomes" id="UP000247903">
    <property type="component" value="Unassembled WGS sequence"/>
</dbReference>
<evidence type="ECO:0000313" key="3">
    <source>
        <dbReference type="Proteomes" id="UP000247903"/>
    </source>
</evidence>
<feature type="signal peptide" evidence="1">
    <location>
        <begin position="1"/>
        <end position="22"/>
    </location>
</feature>
<proteinExistence type="predicted"/>
<dbReference type="EMBL" id="QJHK01000007">
    <property type="protein sequence ID" value="PXY40922.1"/>
    <property type="molecule type" value="Genomic_DNA"/>
</dbReference>
<evidence type="ECO:0008006" key="4">
    <source>
        <dbReference type="Google" id="ProtNLM"/>
    </source>
</evidence>
<feature type="chain" id="PRO_5016140768" description="WAP domain-containing protein" evidence="1">
    <location>
        <begin position="23"/>
        <end position="107"/>
    </location>
</feature>
<accession>A0A2V4BQW2</accession>
<reference evidence="2 3" key="1">
    <citation type="submission" date="2018-05" db="EMBL/GenBank/DDBJ databases">
        <title>Flavobacterium sp. strain IMCC34759, incomplete genome.</title>
        <authorList>
            <person name="Joung Y."/>
            <person name="Cho J."/>
        </authorList>
    </citation>
    <scope>NUCLEOTIDE SEQUENCE [LARGE SCALE GENOMIC DNA]</scope>
    <source>
        <strain evidence="2 3">IMCC34759</strain>
    </source>
</reference>
<dbReference type="OrthoDB" id="671991at2"/>
<keyword evidence="3" id="KW-1185">Reference proteome</keyword>
<organism evidence="2 3">
    <name type="scientific">Flavobacterium cheongpyeongense</name>
    <dbReference type="NCBI Taxonomy" id="2212651"/>
    <lineage>
        <taxon>Bacteria</taxon>
        <taxon>Pseudomonadati</taxon>
        <taxon>Bacteroidota</taxon>
        <taxon>Flavobacteriia</taxon>
        <taxon>Flavobacteriales</taxon>
        <taxon>Flavobacteriaceae</taxon>
        <taxon>Flavobacterium</taxon>
    </lineage>
</organism>